<dbReference type="GO" id="GO:0006508">
    <property type="term" value="P:proteolysis"/>
    <property type="evidence" value="ECO:0007669"/>
    <property type="project" value="UniProtKB-KW"/>
</dbReference>
<accession>A0A5E4MVV2</accession>
<evidence type="ECO:0000256" key="4">
    <source>
        <dbReference type="ARBA" id="ARBA00022807"/>
    </source>
</evidence>
<dbReference type="SMART" id="SM00848">
    <property type="entry name" value="Inhibitor_I29"/>
    <property type="match status" value="1"/>
</dbReference>
<dbReference type="OrthoDB" id="498368at2759"/>
<keyword evidence="7" id="KW-1133">Transmembrane helix</keyword>
<dbReference type="AlphaFoldDB" id="A0A5E4MVV2"/>
<evidence type="ECO:0000256" key="3">
    <source>
        <dbReference type="ARBA" id="ARBA00022801"/>
    </source>
</evidence>
<dbReference type="Pfam" id="PF08246">
    <property type="entry name" value="Inhibitor_I29"/>
    <property type="match status" value="1"/>
</dbReference>
<evidence type="ECO:0000259" key="8">
    <source>
        <dbReference type="SMART" id="SM00645"/>
    </source>
</evidence>
<dbReference type="InterPro" id="IPR013201">
    <property type="entry name" value="Prot_inhib_I29"/>
</dbReference>
<evidence type="ECO:0000256" key="1">
    <source>
        <dbReference type="ARBA" id="ARBA00008455"/>
    </source>
</evidence>
<sequence>MVILNMLKATIIVGCVVLIVFSIMLITQTNREQNEFDKFINTYNKSYVNETERSIRFQRFQKSLETIKLLRQRCNGCTNYGITQFSDLSPEEFAKTHLTPITMRISSTETFRMSRSKRSITTVALSSIDWRDKGAITPVRNQKNCGACWAISAVEIIESAYAIKTGSLQTLSVQEMLDCSGGINQGCIGGSTVSLLLWLVENNITVLNEENYPTVYEDQLCTLHQTPNEAGVKVKSFLTLNFMSREQMLLSYLSKSPVSAVVNALPWQFYVGGILSQCDNSMKSLNHAAEIVGYKLGENPYYILKNSWGTNFGNDGYVYVAIGNNECGIGWEVDVVTDVV</sequence>
<dbReference type="Pfam" id="PF00112">
    <property type="entry name" value="Peptidase_C1"/>
    <property type="match status" value="1"/>
</dbReference>
<evidence type="ECO:0000256" key="2">
    <source>
        <dbReference type="ARBA" id="ARBA00022670"/>
    </source>
</evidence>
<feature type="transmembrane region" description="Helical" evidence="7">
    <location>
        <begin position="6"/>
        <end position="26"/>
    </location>
</feature>
<dbReference type="Gene3D" id="3.90.70.10">
    <property type="entry name" value="Cysteine proteinases"/>
    <property type="match status" value="1"/>
</dbReference>
<keyword evidence="5" id="KW-0865">Zymogen</keyword>
<feature type="domain" description="Peptidase C1A papain C-terminal" evidence="8">
    <location>
        <begin position="124"/>
        <end position="339"/>
    </location>
</feature>
<evidence type="ECO:0000313" key="10">
    <source>
        <dbReference type="EMBL" id="VVC36425.1"/>
    </source>
</evidence>
<comment type="similarity">
    <text evidence="1">Belongs to the peptidase C1 family.</text>
</comment>
<reference evidence="10 11" key="1">
    <citation type="submission" date="2019-08" db="EMBL/GenBank/DDBJ databases">
        <authorList>
            <person name="Alioto T."/>
            <person name="Alioto T."/>
            <person name="Gomez Garrido J."/>
        </authorList>
    </citation>
    <scope>NUCLEOTIDE SEQUENCE [LARGE SCALE GENOMIC DNA]</scope>
</reference>
<evidence type="ECO:0000313" key="11">
    <source>
        <dbReference type="Proteomes" id="UP000325440"/>
    </source>
</evidence>
<dbReference type="GO" id="GO:0008234">
    <property type="term" value="F:cysteine-type peptidase activity"/>
    <property type="evidence" value="ECO:0007669"/>
    <property type="project" value="UniProtKB-KW"/>
</dbReference>
<dbReference type="InterPro" id="IPR039417">
    <property type="entry name" value="Peptidase_C1A_papain-like"/>
</dbReference>
<keyword evidence="7" id="KW-0812">Transmembrane</keyword>
<dbReference type="EMBL" id="CABPRJ010001433">
    <property type="protein sequence ID" value="VVC36425.1"/>
    <property type="molecule type" value="Genomic_DNA"/>
</dbReference>
<proteinExistence type="inferred from homology"/>
<keyword evidence="4" id="KW-0788">Thiol protease</keyword>
<keyword evidence="7" id="KW-0472">Membrane</keyword>
<dbReference type="PANTHER" id="PTHR12411">
    <property type="entry name" value="CYSTEINE PROTEASE FAMILY C1-RELATED"/>
    <property type="match status" value="1"/>
</dbReference>
<keyword evidence="11" id="KW-1185">Reference proteome</keyword>
<evidence type="ECO:0000256" key="7">
    <source>
        <dbReference type="SAM" id="Phobius"/>
    </source>
</evidence>
<dbReference type="InterPro" id="IPR000169">
    <property type="entry name" value="Pept_cys_AS"/>
</dbReference>
<keyword evidence="2" id="KW-0645">Protease</keyword>
<name>A0A5E4MVV2_9HEMI</name>
<protein>
    <submittedName>
        <fullName evidence="10">Cysteine peptidase, cysteine active site,Peptidase C1A, papain C-terminal,Cathepsin propeptide</fullName>
    </submittedName>
</protein>
<dbReference type="SUPFAM" id="SSF54001">
    <property type="entry name" value="Cysteine proteinases"/>
    <property type="match status" value="1"/>
</dbReference>
<dbReference type="InterPro" id="IPR013128">
    <property type="entry name" value="Peptidase_C1A"/>
</dbReference>
<dbReference type="Proteomes" id="UP000325440">
    <property type="component" value="Unassembled WGS sequence"/>
</dbReference>
<feature type="domain" description="Cathepsin propeptide inhibitor" evidence="9">
    <location>
        <begin position="36"/>
        <end position="93"/>
    </location>
</feature>
<evidence type="ECO:0000256" key="5">
    <source>
        <dbReference type="ARBA" id="ARBA00023145"/>
    </source>
</evidence>
<organism evidence="10 11">
    <name type="scientific">Cinara cedri</name>
    <dbReference type="NCBI Taxonomy" id="506608"/>
    <lineage>
        <taxon>Eukaryota</taxon>
        <taxon>Metazoa</taxon>
        <taxon>Ecdysozoa</taxon>
        <taxon>Arthropoda</taxon>
        <taxon>Hexapoda</taxon>
        <taxon>Insecta</taxon>
        <taxon>Pterygota</taxon>
        <taxon>Neoptera</taxon>
        <taxon>Paraneoptera</taxon>
        <taxon>Hemiptera</taxon>
        <taxon>Sternorrhyncha</taxon>
        <taxon>Aphidomorpha</taxon>
        <taxon>Aphidoidea</taxon>
        <taxon>Aphididae</taxon>
        <taxon>Lachninae</taxon>
        <taxon>Cinara</taxon>
    </lineage>
</organism>
<dbReference type="InterPro" id="IPR038765">
    <property type="entry name" value="Papain-like_cys_pep_sf"/>
</dbReference>
<evidence type="ECO:0000259" key="9">
    <source>
        <dbReference type="SMART" id="SM00848"/>
    </source>
</evidence>
<dbReference type="PROSITE" id="PS00139">
    <property type="entry name" value="THIOL_PROTEASE_CYS"/>
    <property type="match status" value="1"/>
</dbReference>
<dbReference type="CDD" id="cd02248">
    <property type="entry name" value="Peptidase_C1A"/>
    <property type="match status" value="1"/>
</dbReference>
<evidence type="ECO:0000256" key="6">
    <source>
        <dbReference type="ARBA" id="ARBA00023157"/>
    </source>
</evidence>
<dbReference type="SMART" id="SM00645">
    <property type="entry name" value="Pept_C1"/>
    <property type="match status" value="1"/>
</dbReference>
<keyword evidence="6" id="KW-1015">Disulfide bond</keyword>
<dbReference type="InterPro" id="IPR000668">
    <property type="entry name" value="Peptidase_C1A_C"/>
</dbReference>
<gene>
    <name evidence="10" type="ORF">CINCED_3A024798</name>
</gene>
<keyword evidence="3" id="KW-0378">Hydrolase</keyword>